<dbReference type="PANTHER" id="PTHR10853:SF0">
    <property type="entry name" value="PROTEIN PELOTA HOMOLOG"/>
    <property type="match status" value="1"/>
</dbReference>
<evidence type="ECO:0000313" key="5">
    <source>
        <dbReference type="WBParaSite" id="OFLC_0001536001-mRNA-1"/>
    </source>
</evidence>
<dbReference type="GO" id="GO:0070651">
    <property type="term" value="P:nonfunctional rRNA decay"/>
    <property type="evidence" value="ECO:0007669"/>
    <property type="project" value="TreeGrafter"/>
</dbReference>
<dbReference type="GO" id="GO:0070966">
    <property type="term" value="P:nuclear-transcribed mRNA catabolic process, no-go decay"/>
    <property type="evidence" value="ECO:0007669"/>
    <property type="project" value="InterPro"/>
</dbReference>
<evidence type="ECO:0000313" key="3">
    <source>
        <dbReference type="EMBL" id="VDP21456.1"/>
    </source>
</evidence>
<gene>
    <name evidence="3" type="ORF">OFLC_LOCUS15349</name>
</gene>
<dbReference type="SUPFAM" id="SSF53137">
    <property type="entry name" value="Translational machinery components"/>
    <property type="match status" value="1"/>
</dbReference>
<evidence type="ECO:0000313" key="4">
    <source>
        <dbReference type="Proteomes" id="UP000267606"/>
    </source>
</evidence>
<organism evidence="5">
    <name type="scientific">Onchocerca flexuosa</name>
    <dbReference type="NCBI Taxonomy" id="387005"/>
    <lineage>
        <taxon>Eukaryota</taxon>
        <taxon>Metazoa</taxon>
        <taxon>Ecdysozoa</taxon>
        <taxon>Nematoda</taxon>
        <taxon>Chromadorea</taxon>
        <taxon>Rhabditida</taxon>
        <taxon>Spirurina</taxon>
        <taxon>Spiruromorpha</taxon>
        <taxon>Filarioidea</taxon>
        <taxon>Onchocercidae</taxon>
        <taxon>Onchocerca</taxon>
    </lineage>
</organism>
<proteinExistence type="predicted"/>
<dbReference type="GO" id="GO:0005737">
    <property type="term" value="C:cytoplasm"/>
    <property type="evidence" value="ECO:0007669"/>
    <property type="project" value="TreeGrafter"/>
</dbReference>
<dbReference type="InterPro" id="IPR029064">
    <property type="entry name" value="Ribosomal_eL30-like_sf"/>
</dbReference>
<dbReference type="Gene3D" id="3.30.420.60">
    <property type="entry name" value="eRF1 domain 2"/>
    <property type="match status" value="1"/>
</dbReference>
<dbReference type="InterPro" id="IPR005141">
    <property type="entry name" value="eRF1_2"/>
</dbReference>
<dbReference type="InterPro" id="IPR004405">
    <property type="entry name" value="TF_pelota"/>
</dbReference>
<evidence type="ECO:0000259" key="1">
    <source>
        <dbReference type="Pfam" id="PF03464"/>
    </source>
</evidence>
<dbReference type="GO" id="GO:0032790">
    <property type="term" value="P:ribosome disassembly"/>
    <property type="evidence" value="ECO:0007669"/>
    <property type="project" value="TreeGrafter"/>
</dbReference>
<name>A0A183I6I7_9BILA</name>
<dbReference type="WBParaSite" id="OFLC_0001536001-mRNA-1">
    <property type="protein sequence ID" value="OFLC_0001536001-mRNA-1"/>
    <property type="gene ID" value="OFLC_0001536001"/>
</dbReference>
<reference evidence="3 4" key="2">
    <citation type="submission" date="2018-11" db="EMBL/GenBank/DDBJ databases">
        <authorList>
            <consortium name="Pathogen Informatics"/>
        </authorList>
    </citation>
    <scope>NUCLEOTIDE SEQUENCE [LARGE SCALE GENOMIC DNA]</scope>
</reference>
<dbReference type="AlphaFoldDB" id="A0A183I6I7"/>
<dbReference type="InterPro" id="IPR005142">
    <property type="entry name" value="eRF1_3"/>
</dbReference>
<dbReference type="PANTHER" id="PTHR10853">
    <property type="entry name" value="PELOTA"/>
    <property type="match status" value="1"/>
</dbReference>
<reference evidence="5" key="1">
    <citation type="submission" date="2016-06" db="UniProtKB">
        <authorList>
            <consortium name="WormBaseParasite"/>
        </authorList>
    </citation>
    <scope>IDENTIFICATION</scope>
</reference>
<protein>
    <submittedName>
        <fullName evidence="5">ERF1_3 domain-containing protein</fullName>
    </submittedName>
</protein>
<dbReference type="GO" id="GO:0071025">
    <property type="term" value="P:RNA surveillance"/>
    <property type="evidence" value="ECO:0007669"/>
    <property type="project" value="InterPro"/>
</dbReference>
<feature type="domain" description="eRF1" evidence="1">
    <location>
        <begin position="1"/>
        <end position="126"/>
    </location>
</feature>
<dbReference type="EMBL" id="UZAJ01041997">
    <property type="protein sequence ID" value="VDP21456.1"/>
    <property type="molecule type" value="Genomic_DNA"/>
</dbReference>
<dbReference type="Pfam" id="PF03464">
    <property type="entry name" value="eRF1_2"/>
    <property type="match status" value="1"/>
</dbReference>
<feature type="domain" description="eRF1" evidence="2">
    <location>
        <begin position="132"/>
        <end position="245"/>
    </location>
</feature>
<dbReference type="InterPro" id="IPR042226">
    <property type="entry name" value="eFR1_2_sf"/>
</dbReference>
<evidence type="ECO:0000259" key="2">
    <source>
        <dbReference type="Pfam" id="PF03465"/>
    </source>
</evidence>
<sequence>MHEGLANLCLVTAAMTIVKAKIDMQIPRKKKGFSNQHDKGIQRFYEAIAAAFVRHVDMKIVKCILIASRGFLNEQFLNYLMDYADKHGNKLILESRSKFLLAHASSGFKHALKEVLSDPGIAAALSDTKAQAEVKALNTFYDLMGTDPARAFYGYKHVLMANEQLAIDTLLLSDSLFRSNDINLRKKYVELAESVKEQAIENIRPVLARNMLLQGSNVLIFSSMHVSGEQLSALGGVAAILRFPLHELEDEEMSDSEHDENNSDFKS</sequence>
<dbReference type="Gene3D" id="3.30.1330.30">
    <property type="match status" value="1"/>
</dbReference>
<dbReference type="GO" id="GO:0070481">
    <property type="term" value="P:nuclear-transcribed mRNA catabolic process, non-stop decay"/>
    <property type="evidence" value="ECO:0007669"/>
    <property type="project" value="InterPro"/>
</dbReference>
<dbReference type="STRING" id="387005.A0A183I6I7"/>
<dbReference type="FunFam" id="3.30.420.60:FF:000002">
    <property type="entry name" value="Protein pelota homolog"/>
    <property type="match status" value="1"/>
</dbReference>
<keyword evidence="4" id="KW-1185">Reference proteome</keyword>
<dbReference type="Proteomes" id="UP000267606">
    <property type="component" value="Unassembled WGS sequence"/>
</dbReference>
<dbReference type="Pfam" id="PF03465">
    <property type="entry name" value="eRF1_3"/>
    <property type="match status" value="1"/>
</dbReference>
<accession>A0A183I6I7</accession>
<dbReference type="SUPFAM" id="SSF55315">
    <property type="entry name" value="L30e-like"/>
    <property type="match status" value="1"/>
</dbReference>